<evidence type="ECO:0000313" key="3">
    <source>
        <dbReference type="Proteomes" id="UP000270342"/>
    </source>
</evidence>
<comment type="caution">
    <text evidence="2">The sequence shown here is derived from an EMBL/GenBank/DDBJ whole genome shotgun (WGS) entry which is preliminary data.</text>
</comment>
<proteinExistence type="predicted"/>
<dbReference type="AlphaFoldDB" id="A0A494XQ19"/>
<gene>
    <name evidence="2" type="ORF">D7S86_17745</name>
</gene>
<keyword evidence="1" id="KW-0812">Transmembrane</keyword>
<evidence type="ECO:0000256" key="1">
    <source>
        <dbReference type="SAM" id="Phobius"/>
    </source>
</evidence>
<organism evidence="2 3">
    <name type="scientific">Pararobbsia silviterrae</name>
    <dbReference type="NCBI Taxonomy" id="1792498"/>
    <lineage>
        <taxon>Bacteria</taxon>
        <taxon>Pseudomonadati</taxon>
        <taxon>Pseudomonadota</taxon>
        <taxon>Betaproteobacteria</taxon>
        <taxon>Burkholderiales</taxon>
        <taxon>Burkholderiaceae</taxon>
        <taxon>Pararobbsia</taxon>
    </lineage>
</organism>
<dbReference type="Proteomes" id="UP000270342">
    <property type="component" value="Unassembled WGS sequence"/>
</dbReference>
<evidence type="ECO:0000313" key="2">
    <source>
        <dbReference type="EMBL" id="RKP51801.1"/>
    </source>
</evidence>
<dbReference type="EMBL" id="RBZU01000008">
    <property type="protein sequence ID" value="RKP51801.1"/>
    <property type="molecule type" value="Genomic_DNA"/>
</dbReference>
<name>A0A494XQ19_9BURK</name>
<feature type="transmembrane region" description="Helical" evidence="1">
    <location>
        <begin position="20"/>
        <end position="43"/>
    </location>
</feature>
<keyword evidence="3" id="KW-1185">Reference proteome</keyword>
<reference evidence="2 3" key="1">
    <citation type="submission" date="2018-10" db="EMBL/GenBank/DDBJ databases">
        <title>Robbsia sp. DHC34, isolated from soil.</title>
        <authorList>
            <person name="Gao Z.-H."/>
            <person name="Qiu L.-H."/>
        </authorList>
    </citation>
    <scope>NUCLEOTIDE SEQUENCE [LARGE SCALE GENOMIC DNA]</scope>
    <source>
        <strain evidence="2 3">DHC34</strain>
    </source>
</reference>
<sequence length="195" mass="21306">MGSLGSLGSLGSWALGLLGSWALGLLGSWALGLLGSWALGLFARRIRQCATSIHLRLDRCLHAMRHAIAQDRTGPHRIGRSDGRVFDRNRAIVTADRITPNRSNTKQHKATRSKPKSIATNRSASCLLALFIESSIYLEIGDPKNNSTFGSRPSTCVDLPKTHLSTRLSIYLSASLNTYLNTCLSTDQWSAQTRT</sequence>
<accession>A0A494XQ19</accession>
<keyword evidence="1" id="KW-1133">Transmembrane helix</keyword>
<keyword evidence="1" id="KW-0472">Membrane</keyword>
<protein>
    <submittedName>
        <fullName evidence="2">Uncharacterized protein</fullName>
    </submittedName>
</protein>